<reference evidence="1" key="1">
    <citation type="journal article" date="2019" name="Sci. Rep.">
        <title>Draft genome of Tanacetum cinerariifolium, the natural source of mosquito coil.</title>
        <authorList>
            <person name="Yamashiro T."/>
            <person name="Shiraishi A."/>
            <person name="Satake H."/>
            <person name="Nakayama K."/>
        </authorList>
    </citation>
    <scope>NUCLEOTIDE SEQUENCE</scope>
</reference>
<gene>
    <name evidence="1" type="ORF">Tci_885023</name>
</gene>
<sequence>QQLQADHDLQRYPLQRNIYVISREARTGLGSAAGPTPFGQVAAGRAALAKGQADAAATSFDAAAKATKNKDAKVLTMIAQAYGESDVKNIDKALTYVNAAQT</sequence>
<dbReference type="AlphaFoldDB" id="A0A699TZL1"/>
<protein>
    <submittedName>
        <fullName evidence="1">Uncharacterized protein</fullName>
    </submittedName>
</protein>
<organism evidence="1">
    <name type="scientific">Tanacetum cinerariifolium</name>
    <name type="common">Dalmatian daisy</name>
    <name type="synonym">Chrysanthemum cinerariifolium</name>
    <dbReference type="NCBI Taxonomy" id="118510"/>
    <lineage>
        <taxon>Eukaryota</taxon>
        <taxon>Viridiplantae</taxon>
        <taxon>Streptophyta</taxon>
        <taxon>Embryophyta</taxon>
        <taxon>Tracheophyta</taxon>
        <taxon>Spermatophyta</taxon>
        <taxon>Magnoliopsida</taxon>
        <taxon>eudicotyledons</taxon>
        <taxon>Gunneridae</taxon>
        <taxon>Pentapetalae</taxon>
        <taxon>asterids</taxon>
        <taxon>campanulids</taxon>
        <taxon>Asterales</taxon>
        <taxon>Asteraceae</taxon>
        <taxon>Asteroideae</taxon>
        <taxon>Anthemideae</taxon>
        <taxon>Anthemidinae</taxon>
        <taxon>Tanacetum</taxon>
    </lineage>
</organism>
<accession>A0A699TZL1</accession>
<name>A0A699TZL1_TANCI</name>
<dbReference type="EMBL" id="BKCJ011269825">
    <property type="protein sequence ID" value="GFD13054.1"/>
    <property type="molecule type" value="Genomic_DNA"/>
</dbReference>
<proteinExistence type="predicted"/>
<feature type="non-terminal residue" evidence="1">
    <location>
        <position position="1"/>
    </location>
</feature>
<comment type="caution">
    <text evidence="1">The sequence shown here is derived from an EMBL/GenBank/DDBJ whole genome shotgun (WGS) entry which is preliminary data.</text>
</comment>
<feature type="non-terminal residue" evidence="1">
    <location>
        <position position="102"/>
    </location>
</feature>
<evidence type="ECO:0000313" key="1">
    <source>
        <dbReference type="EMBL" id="GFD13054.1"/>
    </source>
</evidence>